<dbReference type="InterPro" id="IPR053905">
    <property type="entry name" value="EF-G-like_DII"/>
</dbReference>
<dbReference type="FunFam" id="2.40.30.10:FF:000006">
    <property type="entry name" value="Elongation factor G"/>
    <property type="match status" value="1"/>
</dbReference>
<dbReference type="Gene3D" id="2.40.30.10">
    <property type="entry name" value="Translation factors"/>
    <property type="match status" value="1"/>
</dbReference>
<name>A0A2J0KQ39_9BACT</name>
<dbReference type="HAMAP" id="MF_00054_B">
    <property type="entry name" value="EF_G_EF_2_B"/>
    <property type="match status" value="1"/>
</dbReference>
<dbReference type="Gene3D" id="3.40.50.300">
    <property type="entry name" value="P-loop containing nucleotide triphosphate hydrolases"/>
    <property type="match status" value="1"/>
</dbReference>
<dbReference type="GO" id="GO:0032790">
    <property type="term" value="P:ribosome disassembly"/>
    <property type="evidence" value="ECO:0007669"/>
    <property type="project" value="TreeGrafter"/>
</dbReference>
<dbReference type="Pfam" id="PF22042">
    <property type="entry name" value="EF-G_D2"/>
    <property type="match status" value="1"/>
</dbReference>
<dbReference type="Proteomes" id="UP000230052">
    <property type="component" value="Unassembled WGS sequence"/>
</dbReference>
<dbReference type="CDD" id="cd04088">
    <property type="entry name" value="EFG_mtEFG_II"/>
    <property type="match status" value="1"/>
</dbReference>
<keyword evidence="6 8" id="KW-0342">GTP-binding</keyword>
<dbReference type="NCBIfam" id="TIGR00231">
    <property type="entry name" value="small_GTP"/>
    <property type="match status" value="1"/>
</dbReference>
<comment type="function">
    <text evidence="7 8">Catalyzes the GTP-dependent ribosomal translocation step during translation elongation. During this step, the ribosome changes from the pre-translocational (PRE) to the post-translocational (POST) state as the newly formed A-site-bound peptidyl-tRNA and P-site-bound deacylated tRNA move to the P and E sites, respectively. Catalyzes the coordinated movement of the two tRNA molecules, the mRNA and conformational changes in the ribosome.</text>
</comment>
<comment type="similarity">
    <text evidence="1 8">Belongs to the TRAFAC class translation factor GTPase superfamily. Classic translation factor GTPase family. EF-G/EF-2 subfamily.</text>
</comment>
<dbReference type="InterPro" id="IPR000640">
    <property type="entry name" value="EFG_V-like"/>
</dbReference>
<evidence type="ECO:0000313" key="11">
    <source>
        <dbReference type="Proteomes" id="UP000230052"/>
    </source>
</evidence>
<dbReference type="Pfam" id="PF03764">
    <property type="entry name" value="EFG_IV"/>
    <property type="match status" value="1"/>
</dbReference>
<dbReference type="InterPro" id="IPR047872">
    <property type="entry name" value="EFG_IV"/>
</dbReference>
<dbReference type="InterPro" id="IPR041095">
    <property type="entry name" value="EFG_II"/>
</dbReference>
<dbReference type="InterPro" id="IPR004540">
    <property type="entry name" value="Transl_elong_EFG/EF2"/>
</dbReference>
<dbReference type="InterPro" id="IPR005225">
    <property type="entry name" value="Small_GTP-bd"/>
</dbReference>
<gene>
    <name evidence="8 10" type="primary">fusA</name>
    <name evidence="10" type="ORF">COS99_08890</name>
</gene>
<keyword evidence="8" id="KW-0963">Cytoplasm</keyword>
<evidence type="ECO:0000313" key="10">
    <source>
        <dbReference type="EMBL" id="PIU40768.1"/>
    </source>
</evidence>
<dbReference type="GO" id="GO:0003924">
    <property type="term" value="F:GTPase activity"/>
    <property type="evidence" value="ECO:0007669"/>
    <property type="project" value="InterPro"/>
</dbReference>
<dbReference type="FunFam" id="3.30.230.10:FF:000003">
    <property type="entry name" value="Elongation factor G"/>
    <property type="match status" value="1"/>
</dbReference>
<dbReference type="InterPro" id="IPR005517">
    <property type="entry name" value="Transl_elong_EFG/EF2_IV"/>
</dbReference>
<dbReference type="InterPro" id="IPR035647">
    <property type="entry name" value="EFG_III/V"/>
</dbReference>
<dbReference type="InterPro" id="IPR000795">
    <property type="entry name" value="T_Tr_GTP-bd_dom"/>
</dbReference>
<dbReference type="NCBIfam" id="NF009379">
    <property type="entry name" value="PRK12740.1-3"/>
    <property type="match status" value="1"/>
</dbReference>
<dbReference type="InterPro" id="IPR035649">
    <property type="entry name" value="EFG_V"/>
</dbReference>
<dbReference type="InterPro" id="IPR027417">
    <property type="entry name" value="P-loop_NTPase"/>
</dbReference>
<sequence length="701" mass="78088">MPRIVEINKVRNIGIMAHIDAGKTTLTERILFYTGRSHKLGEVHDGKAQMDWMKQEQERGITITSAATTCSWNGYRINVIDTPGHVDFTVEVERSLRILDGAIAVFCAVGGVEPQSEAVWRQSDRYEVPKIAFINKMDRVGADFFGVIHSIEKELGANVIPLQIPMGIEDDFSGVVDLIEMKAYRYEDETLGKDFEVSEIPEEYKETAEKYHHVMVEKAVELDDTLMMKYLESEESITKEELMRAIRKGTIANKIVPALCGSAFKNKGVQKLLDAVTLYLPSPSDLPPTTGHKVNDPASVIERKADDNEPFSALAFKIQSDPHMGKLIYFRVYSGTLKSGSYVYNSTKDNKGRVGRILQMHANQREIREDVGAGDIAAIVGLDHTFTGDTLCDEDNPIVLETMEFPAPVVSLSVKPESHVDQEKLIKGLMRLAEEDPTFIVETDRETGETILSGMGELHLEIIVDRLKHEFSVNTVVGQPKVAYKETILKSTSENYKHVKQSGGRGQYGHVVLEVSPAAHGEGFEFTNEITGGAIPKEYIPAVEKGIIDVMKRGIYAGYPVVDVKVSLVDGSYHEVDSSEIAFRLAAAECFRRAFMKASPILMEPYMSIEITSPEEHTGSIVGDICSRRGKVLGMEMKGKQQVIDTEAPLSEMFGYTTKLRSLSSGRATSSMHFEKYVEVPFEISQKVIEEAREKKGQKQE</sequence>
<feature type="domain" description="Tr-type G" evidence="9">
    <location>
        <begin position="8"/>
        <end position="284"/>
    </location>
</feature>
<reference evidence="10 11" key="1">
    <citation type="submission" date="2017-09" db="EMBL/GenBank/DDBJ databases">
        <title>Depth-based differentiation of microbial function through sediment-hosted aquifers and enrichment of novel symbionts in the deep terrestrial subsurface.</title>
        <authorList>
            <person name="Probst A.J."/>
            <person name="Ladd B."/>
            <person name="Jarett J.K."/>
            <person name="Geller-Mcgrath D.E."/>
            <person name="Sieber C.M."/>
            <person name="Emerson J.B."/>
            <person name="Anantharaman K."/>
            <person name="Thomas B.C."/>
            <person name="Malmstrom R."/>
            <person name="Stieglmeier M."/>
            <person name="Klingl A."/>
            <person name="Woyke T."/>
            <person name="Ryan C.M."/>
            <person name="Banfield J.F."/>
        </authorList>
    </citation>
    <scope>NUCLEOTIDE SEQUENCE [LARGE SCALE GENOMIC DNA]</scope>
    <source>
        <strain evidence="10">CG07_land_8_20_14_0_80_42_15</strain>
    </source>
</reference>
<dbReference type="InterPro" id="IPR031157">
    <property type="entry name" value="G_TR_CS"/>
</dbReference>
<evidence type="ECO:0000256" key="3">
    <source>
        <dbReference type="ARBA" id="ARBA00022741"/>
    </source>
</evidence>
<dbReference type="EMBL" id="PEWV01000080">
    <property type="protein sequence ID" value="PIU40768.1"/>
    <property type="molecule type" value="Genomic_DNA"/>
</dbReference>
<feature type="binding site" evidence="8">
    <location>
        <begin position="135"/>
        <end position="138"/>
    </location>
    <ligand>
        <name>GTP</name>
        <dbReference type="ChEBI" id="CHEBI:37565"/>
    </ligand>
</feature>
<evidence type="ECO:0000256" key="5">
    <source>
        <dbReference type="ARBA" id="ARBA00022917"/>
    </source>
</evidence>
<dbReference type="GO" id="GO:0005737">
    <property type="term" value="C:cytoplasm"/>
    <property type="evidence" value="ECO:0007669"/>
    <property type="project" value="UniProtKB-SubCell"/>
</dbReference>
<dbReference type="CDD" id="cd01886">
    <property type="entry name" value="EF-G"/>
    <property type="match status" value="1"/>
</dbReference>
<dbReference type="InterPro" id="IPR020568">
    <property type="entry name" value="Ribosomal_Su5_D2-typ_SF"/>
</dbReference>
<evidence type="ECO:0000256" key="2">
    <source>
        <dbReference type="ARBA" id="ARBA00017872"/>
    </source>
</evidence>
<comment type="subcellular location">
    <subcellularLocation>
        <location evidence="8">Cytoplasm</location>
    </subcellularLocation>
</comment>
<keyword evidence="5 8" id="KW-0648">Protein biosynthesis</keyword>
<dbReference type="Gene3D" id="3.30.70.240">
    <property type="match status" value="1"/>
</dbReference>
<dbReference type="AlphaFoldDB" id="A0A2J0KQ39"/>
<evidence type="ECO:0000256" key="6">
    <source>
        <dbReference type="ARBA" id="ARBA00023134"/>
    </source>
</evidence>
<keyword evidence="4 8" id="KW-0251">Elongation factor</keyword>
<dbReference type="PROSITE" id="PS00301">
    <property type="entry name" value="G_TR_1"/>
    <property type="match status" value="1"/>
</dbReference>
<dbReference type="CDD" id="cd16262">
    <property type="entry name" value="EFG_III"/>
    <property type="match status" value="1"/>
</dbReference>
<dbReference type="Pfam" id="PF00679">
    <property type="entry name" value="EFG_C"/>
    <property type="match status" value="1"/>
</dbReference>
<dbReference type="FunFam" id="3.30.70.240:FF:000001">
    <property type="entry name" value="Elongation factor G"/>
    <property type="match status" value="1"/>
</dbReference>
<keyword evidence="3 8" id="KW-0547">Nucleotide-binding</keyword>
<organism evidence="10 11">
    <name type="scientific">Candidatus Aquitaenariimonas noxiae</name>
    <dbReference type="NCBI Taxonomy" id="1974741"/>
    <lineage>
        <taxon>Bacteria</taxon>
        <taxon>Pseudomonadati</taxon>
        <taxon>Candidatus Omnitrophota</taxon>
        <taxon>Candidatus Aquitaenariimonas</taxon>
    </lineage>
</organism>
<dbReference type="SUPFAM" id="SSF54980">
    <property type="entry name" value="EF-G C-terminal domain-like"/>
    <property type="match status" value="2"/>
</dbReference>
<dbReference type="SMART" id="SM00838">
    <property type="entry name" value="EFG_C"/>
    <property type="match status" value="1"/>
</dbReference>
<dbReference type="SUPFAM" id="SSF52540">
    <property type="entry name" value="P-loop containing nucleoside triphosphate hydrolases"/>
    <property type="match status" value="1"/>
</dbReference>
<dbReference type="Pfam" id="PF00009">
    <property type="entry name" value="GTP_EFTU"/>
    <property type="match status" value="1"/>
</dbReference>
<proteinExistence type="inferred from homology"/>
<dbReference type="Pfam" id="PF14492">
    <property type="entry name" value="EFG_III"/>
    <property type="match status" value="1"/>
</dbReference>
<dbReference type="SUPFAM" id="SSF50447">
    <property type="entry name" value="Translation proteins"/>
    <property type="match status" value="1"/>
</dbReference>
<dbReference type="GO" id="GO:0003746">
    <property type="term" value="F:translation elongation factor activity"/>
    <property type="evidence" value="ECO:0007669"/>
    <property type="project" value="UniProtKB-UniRule"/>
</dbReference>
<dbReference type="FunFam" id="3.40.50.300:FF:000029">
    <property type="entry name" value="Elongation factor G"/>
    <property type="match status" value="1"/>
</dbReference>
<dbReference type="FunFam" id="3.30.70.870:FF:000001">
    <property type="entry name" value="Elongation factor G"/>
    <property type="match status" value="1"/>
</dbReference>
<dbReference type="Gene3D" id="3.30.70.870">
    <property type="entry name" value="Elongation Factor G (Translational Gtpase), domain 3"/>
    <property type="match status" value="1"/>
</dbReference>
<dbReference type="SUPFAM" id="SSF54211">
    <property type="entry name" value="Ribosomal protein S5 domain 2-like"/>
    <property type="match status" value="1"/>
</dbReference>
<evidence type="ECO:0000256" key="1">
    <source>
        <dbReference type="ARBA" id="ARBA00005870"/>
    </source>
</evidence>
<dbReference type="CDD" id="cd01434">
    <property type="entry name" value="EFG_mtEFG1_IV"/>
    <property type="match status" value="1"/>
</dbReference>
<dbReference type="PANTHER" id="PTHR43261">
    <property type="entry name" value="TRANSLATION ELONGATION FACTOR G-RELATED"/>
    <property type="match status" value="1"/>
</dbReference>
<evidence type="ECO:0000259" key="9">
    <source>
        <dbReference type="PROSITE" id="PS51722"/>
    </source>
</evidence>
<dbReference type="NCBIfam" id="TIGR00484">
    <property type="entry name" value="EF-G"/>
    <property type="match status" value="1"/>
</dbReference>
<dbReference type="PROSITE" id="PS51722">
    <property type="entry name" value="G_TR_2"/>
    <property type="match status" value="1"/>
</dbReference>
<dbReference type="InterPro" id="IPR009022">
    <property type="entry name" value="EFG_III"/>
</dbReference>
<accession>A0A2J0KQ39</accession>
<comment type="caution">
    <text evidence="10">The sequence shown here is derived from an EMBL/GenBank/DDBJ whole genome shotgun (WGS) entry which is preliminary data.</text>
</comment>
<dbReference type="PANTHER" id="PTHR43261:SF1">
    <property type="entry name" value="RIBOSOME-RELEASING FACTOR 2, MITOCHONDRIAL"/>
    <property type="match status" value="1"/>
</dbReference>
<evidence type="ECO:0000256" key="8">
    <source>
        <dbReference type="HAMAP-Rule" id="MF_00054"/>
    </source>
</evidence>
<evidence type="ECO:0000256" key="4">
    <source>
        <dbReference type="ARBA" id="ARBA00022768"/>
    </source>
</evidence>
<dbReference type="PRINTS" id="PR00315">
    <property type="entry name" value="ELONGATNFCT"/>
</dbReference>
<dbReference type="InterPro" id="IPR014721">
    <property type="entry name" value="Ribsml_uS5_D2-typ_fold_subgr"/>
</dbReference>
<dbReference type="SMART" id="SM00889">
    <property type="entry name" value="EFG_IV"/>
    <property type="match status" value="1"/>
</dbReference>
<dbReference type="NCBIfam" id="NF009381">
    <property type="entry name" value="PRK12740.1-5"/>
    <property type="match status" value="1"/>
</dbReference>
<feature type="binding site" evidence="8">
    <location>
        <begin position="17"/>
        <end position="24"/>
    </location>
    <ligand>
        <name>GTP</name>
        <dbReference type="ChEBI" id="CHEBI:37565"/>
    </ligand>
</feature>
<dbReference type="InterPro" id="IPR009000">
    <property type="entry name" value="Transl_B-barrel_sf"/>
</dbReference>
<protein>
    <recommendedName>
        <fullName evidence="2 8">Elongation factor G</fullName>
        <shortName evidence="8">EF-G</shortName>
    </recommendedName>
</protein>
<dbReference type="Gene3D" id="3.30.230.10">
    <property type="match status" value="1"/>
</dbReference>
<dbReference type="GO" id="GO:0005525">
    <property type="term" value="F:GTP binding"/>
    <property type="evidence" value="ECO:0007669"/>
    <property type="project" value="UniProtKB-UniRule"/>
</dbReference>
<dbReference type="CDD" id="cd03713">
    <property type="entry name" value="EFG_mtEFG_C"/>
    <property type="match status" value="1"/>
</dbReference>
<feature type="binding site" evidence="8">
    <location>
        <begin position="81"/>
        <end position="85"/>
    </location>
    <ligand>
        <name>GTP</name>
        <dbReference type="ChEBI" id="CHEBI:37565"/>
    </ligand>
</feature>
<evidence type="ECO:0000256" key="7">
    <source>
        <dbReference type="ARBA" id="ARBA00024731"/>
    </source>
</evidence>